<evidence type="ECO:0000259" key="1">
    <source>
        <dbReference type="PROSITE" id="PS50987"/>
    </source>
</evidence>
<dbReference type="InterPro" id="IPR011991">
    <property type="entry name" value="ArsR-like_HTH"/>
</dbReference>
<dbReference type="SMART" id="SM00418">
    <property type="entry name" value="HTH_ARSR"/>
    <property type="match status" value="1"/>
</dbReference>
<dbReference type="EMBL" id="CP014841">
    <property type="protein sequence ID" value="AND67637.1"/>
    <property type="molecule type" value="Genomic_DNA"/>
</dbReference>
<dbReference type="InterPro" id="IPR036388">
    <property type="entry name" value="WH-like_DNA-bd_sf"/>
</dbReference>
<gene>
    <name evidence="2" type="ORF">ATSB10_01830</name>
</gene>
<dbReference type="InterPro" id="IPR003787">
    <property type="entry name" value="Sulphur_relay_DsrE/F-like"/>
</dbReference>
<dbReference type="InterPro" id="IPR001845">
    <property type="entry name" value="HTH_ArsR_DNA-bd_dom"/>
</dbReference>
<dbReference type="PRINTS" id="PR00778">
    <property type="entry name" value="HTHARSR"/>
</dbReference>
<dbReference type="STRING" id="445710.ATSB10_01830"/>
<dbReference type="NCBIfam" id="NF033788">
    <property type="entry name" value="HTH_metalloreg"/>
    <property type="match status" value="1"/>
</dbReference>
<dbReference type="Gene3D" id="1.10.10.10">
    <property type="entry name" value="Winged helix-like DNA-binding domain superfamily/Winged helix DNA-binding domain"/>
    <property type="match status" value="1"/>
</dbReference>
<dbReference type="PATRIC" id="fig|445710.3.peg.181"/>
<name>A0A160MXV0_9GAMM</name>
<dbReference type="PROSITE" id="PS50987">
    <property type="entry name" value="HTH_ARSR_2"/>
    <property type="match status" value="1"/>
</dbReference>
<dbReference type="Pfam" id="PF12840">
    <property type="entry name" value="HTH_20"/>
    <property type="match status" value="1"/>
</dbReference>
<dbReference type="Proteomes" id="UP000077255">
    <property type="component" value="Chromosome"/>
</dbReference>
<dbReference type="KEGG" id="dtx:ATSB10_01830"/>
<dbReference type="Pfam" id="PF02635">
    <property type="entry name" value="DsrE"/>
    <property type="match status" value="1"/>
</dbReference>
<reference evidence="2 3" key="1">
    <citation type="submission" date="2016-02" db="EMBL/GenBank/DDBJ databases">
        <title>Complete genome sequencing and analysis of ATSB10, Dyella thiooxydans isolated from rhizosphere soil of sunflower (Helianthus annuus L.).</title>
        <authorList>
            <person name="Lee Y."/>
            <person name="Hwangbo K."/>
            <person name="Chung H."/>
            <person name="Yoo J."/>
            <person name="Kim K.Y."/>
            <person name="Sa T.M."/>
            <person name="Um Y."/>
            <person name="Madhaiyan M."/>
        </authorList>
    </citation>
    <scope>NUCLEOTIDE SEQUENCE [LARGE SCALE GENOMIC DNA]</scope>
    <source>
        <strain evidence="2 3">ATSB10</strain>
    </source>
</reference>
<evidence type="ECO:0000313" key="2">
    <source>
        <dbReference type="EMBL" id="AND67637.1"/>
    </source>
</evidence>
<evidence type="ECO:0000313" key="3">
    <source>
        <dbReference type="Proteomes" id="UP000077255"/>
    </source>
</evidence>
<dbReference type="Gene3D" id="3.40.1260.10">
    <property type="entry name" value="DsrEFH-like"/>
    <property type="match status" value="1"/>
</dbReference>
<dbReference type="InterPro" id="IPR036390">
    <property type="entry name" value="WH_DNA-bd_sf"/>
</dbReference>
<dbReference type="PANTHER" id="PTHR37691:SF1">
    <property type="entry name" value="BLR3518 PROTEIN"/>
    <property type="match status" value="1"/>
</dbReference>
<proteinExistence type="predicted"/>
<dbReference type="SUPFAM" id="SSF46785">
    <property type="entry name" value="Winged helix' DNA-binding domain"/>
    <property type="match status" value="1"/>
</dbReference>
<keyword evidence="3" id="KW-1185">Reference proteome</keyword>
<dbReference type="PANTHER" id="PTHR37691">
    <property type="entry name" value="BLR3518 PROTEIN"/>
    <property type="match status" value="1"/>
</dbReference>
<dbReference type="InterPro" id="IPR027396">
    <property type="entry name" value="DsrEFH-like"/>
</dbReference>
<dbReference type="AlphaFoldDB" id="A0A160MXV0"/>
<sequence length="283" mass="30091">MVETARQLKALGNPVRLLVLCRLHHGGEASAGVLAKELGVGMSALSQHLARMREEGLVLQRRQARQLLYRLDESASAHLPAVLSGICGLARPLSTEGEVPMNKTVTALGAVLGLAFASSGALAADNFWVTPTIHSAGKMHELPQASYKPDVKANYKIVFGLTKAAAKPDEVNPGIERVARTVNLYTWAGVPLKHLHIVAVASGGATAIALDNAHYRQEFGTDNPNLPVIAELRKAGVDIAVCGQAVAEHKYPYDAVDKSVTLALSALTTITELQQKGYALMPL</sequence>
<protein>
    <recommendedName>
        <fullName evidence="1">HTH arsR-type domain-containing protein</fullName>
    </recommendedName>
</protein>
<accession>A0A160MXV0</accession>
<dbReference type="CDD" id="cd00090">
    <property type="entry name" value="HTH_ARSR"/>
    <property type="match status" value="1"/>
</dbReference>
<organism evidence="2 3">
    <name type="scientific">Dyella thiooxydans</name>
    <dbReference type="NCBI Taxonomy" id="445710"/>
    <lineage>
        <taxon>Bacteria</taxon>
        <taxon>Pseudomonadati</taxon>
        <taxon>Pseudomonadota</taxon>
        <taxon>Gammaproteobacteria</taxon>
        <taxon>Lysobacterales</taxon>
        <taxon>Rhodanobacteraceae</taxon>
        <taxon>Dyella</taxon>
    </lineage>
</organism>
<dbReference type="SUPFAM" id="SSF75169">
    <property type="entry name" value="DsrEFH-like"/>
    <property type="match status" value="1"/>
</dbReference>
<dbReference type="GO" id="GO:0003700">
    <property type="term" value="F:DNA-binding transcription factor activity"/>
    <property type="evidence" value="ECO:0007669"/>
    <property type="project" value="InterPro"/>
</dbReference>
<feature type="domain" description="HTH arsR-type" evidence="1">
    <location>
        <begin position="1"/>
        <end position="94"/>
    </location>
</feature>